<proteinExistence type="predicted"/>
<accession>A0A644V6F9</accession>
<name>A0A644V6F9_9ZZZZ</name>
<gene>
    <name evidence="1" type="ORF">SDC9_32916</name>
</gene>
<dbReference type="EMBL" id="VSSQ01000230">
    <property type="protein sequence ID" value="MPL86929.1"/>
    <property type="molecule type" value="Genomic_DNA"/>
</dbReference>
<dbReference type="Gene3D" id="3.10.450.620">
    <property type="entry name" value="JHP933, nucleotidyltransferase-like core domain"/>
    <property type="match status" value="1"/>
</dbReference>
<dbReference type="Pfam" id="PF08843">
    <property type="entry name" value="AbiEii"/>
    <property type="match status" value="1"/>
</dbReference>
<sequence>MFNDKCFTPGWLESFRKQGAHKHIQTNILEKMIYALYLVEQLKINGLEFVFKGGTSLVLLLEEGNRFSIDVDIICKTDRQSLEAVLNKIADKSKFTSVTLDEPRSYKSGVPKAHYLFTFESVFNTKAPATILLDVLIEDHVYPELIESVVHTKWIETDKAVSVTTPSINSITGDKLTAFAPNTIGVPYYKGKVPFTMEICKQLYDLSRLFGRISKMEIVLKSFVAHAAQEIAFRNKSDNTPGLTPEKVLMDSINTCLLITKREGNQDEPAKSNFKLIQEGIRAFGTGYLMAGNFRIDDAIVAASKVALLASKLLTSNLEPIIYYKGEDISTLMIEAPEWNFLNKLKRQPDKSAFYYWYQTVQLLTKTKS</sequence>
<comment type="caution">
    <text evidence="1">The sequence shown here is derived from an EMBL/GenBank/DDBJ whole genome shotgun (WGS) entry which is preliminary data.</text>
</comment>
<protein>
    <recommendedName>
        <fullName evidence="2">Nucleotidyl transferase AbiEii/AbiGii toxin family protein</fullName>
    </recommendedName>
</protein>
<reference evidence="1" key="1">
    <citation type="submission" date="2019-08" db="EMBL/GenBank/DDBJ databases">
        <authorList>
            <person name="Kucharzyk K."/>
            <person name="Murdoch R.W."/>
            <person name="Higgins S."/>
            <person name="Loffler F."/>
        </authorList>
    </citation>
    <scope>NUCLEOTIDE SEQUENCE</scope>
</reference>
<dbReference type="AlphaFoldDB" id="A0A644V6F9"/>
<organism evidence="1">
    <name type="scientific">bioreactor metagenome</name>
    <dbReference type="NCBI Taxonomy" id="1076179"/>
    <lineage>
        <taxon>unclassified sequences</taxon>
        <taxon>metagenomes</taxon>
        <taxon>ecological metagenomes</taxon>
    </lineage>
</organism>
<evidence type="ECO:0008006" key="2">
    <source>
        <dbReference type="Google" id="ProtNLM"/>
    </source>
</evidence>
<evidence type="ECO:0000313" key="1">
    <source>
        <dbReference type="EMBL" id="MPL86929.1"/>
    </source>
</evidence>
<dbReference type="InterPro" id="IPR014942">
    <property type="entry name" value="AbiEii"/>
</dbReference>